<dbReference type="EMBL" id="CP113162">
    <property type="protein sequence ID" value="WEF50422.1"/>
    <property type="molecule type" value="Genomic_DNA"/>
</dbReference>
<dbReference type="SUPFAM" id="SSF48179">
    <property type="entry name" value="6-phosphogluconate dehydrogenase C-terminal domain-like"/>
    <property type="match status" value="1"/>
</dbReference>
<keyword evidence="4 5" id="KW-0520">NAD</keyword>
<comment type="similarity">
    <text evidence="1 5">Belongs to the HIBADH-related family.</text>
</comment>
<dbReference type="Proteomes" id="UP001213907">
    <property type="component" value="Chromosome"/>
</dbReference>
<accession>A0ABY8BKC5</accession>
<dbReference type="PIRSF" id="PIRSF000103">
    <property type="entry name" value="HIBADH"/>
    <property type="match status" value="1"/>
</dbReference>
<dbReference type="InterPro" id="IPR036291">
    <property type="entry name" value="NAD(P)-bd_dom_sf"/>
</dbReference>
<evidence type="ECO:0000256" key="4">
    <source>
        <dbReference type="ARBA" id="ARBA00023027"/>
    </source>
</evidence>
<dbReference type="Gene3D" id="1.10.1040.10">
    <property type="entry name" value="N-(1-d-carboxylethyl)-l-norvaline Dehydrogenase, domain 2"/>
    <property type="match status" value="1"/>
</dbReference>
<dbReference type="InterPro" id="IPR008927">
    <property type="entry name" value="6-PGluconate_DH-like_C_sf"/>
</dbReference>
<comment type="pathway">
    <text evidence="5">Amino-acid degradation; L-valine degradation.</text>
</comment>
<sequence>MTQIAFIGLGNMGGPMAANLVKAGFAVRGFDLAESSKKAAAEAGIAVASSINDAVQGAETVITMLPAGQHVLDVWNEIVPLLDKGALIIDCSTIDVGSAGQAHELAATAGLRSVDAPVSGGTNGAKNATLTFMAGGDPKAFAAAKPILEKMGGKIIHCGEAGAGQAAKICNNMILGISMIGVSEAFTLGEKLGLSHQALFDVASTSSGQCWSLTSYCPVPGPVPASPANNDYKPGFATALMLKDLRLSQEAARAAGASTPLGAHAQALYQAFSDAGHGMVDFSGIIAHLRDQSKG</sequence>
<feature type="domain" description="6-phosphogluconate dehydrogenase NADP-binding" evidence="6">
    <location>
        <begin position="3"/>
        <end position="159"/>
    </location>
</feature>
<keyword evidence="2 5" id="KW-0101">Branched-chain amino acid catabolism</keyword>
<evidence type="ECO:0000313" key="9">
    <source>
        <dbReference type="Proteomes" id="UP001213907"/>
    </source>
</evidence>
<dbReference type="Pfam" id="PF03446">
    <property type="entry name" value="NAD_binding_2"/>
    <property type="match status" value="1"/>
</dbReference>
<dbReference type="GO" id="GO:0008442">
    <property type="term" value="F:3-hydroxyisobutyrate dehydrogenase activity"/>
    <property type="evidence" value="ECO:0007669"/>
    <property type="project" value="UniProtKB-EC"/>
</dbReference>
<dbReference type="PANTHER" id="PTHR22981">
    <property type="entry name" value="3-HYDROXYISOBUTYRATE DEHYDROGENASE-RELATED"/>
    <property type="match status" value="1"/>
</dbReference>
<dbReference type="InterPro" id="IPR002204">
    <property type="entry name" value="3-OH-isobutyrate_DH-rel_CS"/>
</dbReference>
<name>A0ABY8BKC5_AFICR</name>
<evidence type="ECO:0000256" key="3">
    <source>
        <dbReference type="ARBA" id="ARBA00023002"/>
    </source>
</evidence>
<organism evidence="8 9">
    <name type="scientific">Afipia carboxydohydrogena</name>
    <name type="common">Pseudomonas carboxydohydrogena</name>
    <dbReference type="NCBI Taxonomy" id="290"/>
    <lineage>
        <taxon>Bacteria</taxon>
        <taxon>Pseudomonadati</taxon>
        <taxon>Pseudomonadota</taxon>
        <taxon>Alphaproteobacteria</taxon>
        <taxon>Hyphomicrobiales</taxon>
        <taxon>Nitrobacteraceae</taxon>
        <taxon>Afipia</taxon>
    </lineage>
</organism>
<gene>
    <name evidence="8" type="primary">mmsB</name>
    <name evidence="8" type="ORF">AFIC_001960</name>
</gene>
<feature type="domain" description="3-hydroxyisobutyrate dehydrogenase-like NAD-binding" evidence="7">
    <location>
        <begin position="162"/>
        <end position="288"/>
    </location>
</feature>
<evidence type="ECO:0000256" key="2">
    <source>
        <dbReference type="ARBA" id="ARBA00022456"/>
    </source>
</evidence>
<dbReference type="Gene3D" id="3.40.50.720">
    <property type="entry name" value="NAD(P)-binding Rossmann-like Domain"/>
    <property type="match status" value="1"/>
</dbReference>
<evidence type="ECO:0000256" key="5">
    <source>
        <dbReference type="RuleBase" id="RU910714"/>
    </source>
</evidence>
<dbReference type="InterPro" id="IPR029154">
    <property type="entry name" value="HIBADH-like_NADP-bd"/>
</dbReference>
<evidence type="ECO:0000259" key="7">
    <source>
        <dbReference type="Pfam" id="PF14833"/>
    </source>
</evidence>
<dbReference type="NCBIfam" id="TIGR01692">
    <property type="entry name" value="HIBADH"/>
    <property type="match status" value="1"/>
</dbReference>
<dbReference type="InterPro" id="IPR006115">
    <property type="entry name" value="6PGDH_NADP-bd"/>
</dbReference>
<comment type="catalytic activity">
    <reaction evidence="5">
        <text>3-hydroxy-2-methylpropanoate + NAD(+) = 2-methyl-3-oxopropanoate + NADH + H(+)</text>
        <dbReference type="Rhea" id="RHEA:17681"/>
        <dbReference type="ChEBI" id="CHEBI:11805"/>
        <dbReference type="ChEBI" id="CHEBI:15378"/>
        <dbReference type="ChEBI" id="CHEBI:57540"/>
        <dbReference type="ChEBI" id="CHEBI:57700"/>
        <dbReference type="ChEBI" id="CHEBI:57945"/>
        <dbReference type="EC" id="1.1.1.31"/>
    </reaction>
</comment>
<reference evidence="8 9" key="1">
    <citation type="submission" date="2022-11" db="EMBL/GenBank/DDBJ databases">
        <authorList>
            <person name="Siebert D."/>
            <person name="Busche T."/>
            <person name="Saydam E."/>
            <person name="Kalinowski J."/>
            <person name="Ruckert C."/>
            <person name="Blombach B."/>
        </authorList>
    </citation>
    <scope>NUCLEOTIDE SEQUENCE [LARGE SCALE GENOMIC DNA]</scope>
    <source>
        <strain evidence="8 9">DSM 1083</strain>
    </source>
</reference>
<dbReference type="InterPro" id="IPR011548">
    <property type="entry name" value="HIBADH"/>
</dbReference>
<dbReference type="InterPro" id="IPR015815">
    <property type="entry name" value="HIBADH-related"/>
</dbReference>
<dbReference type="SUPFAM" id="SSF51735">
    <property type="entry name" value="NAD(P)-binding Rossmann-fold domains"/>
    <property type="match status" value="1"/>
</dbReference>
<dbReference type="Pfam" id="PF14833">
    <property type="entry name" value="NAD_binding_11"/>
    <property type="match status" value="1"/>
</dbReference>
<evidence type="ECO:0000313" key="8">
    <source>
        <dbReference type="EMBL" id="WEF50422.1"/>
    </source>
</evidence>
<dbReference type="PROSITE" id="PS00895">
    <property type="entry name" value="3_HYDROXYISOBUT_DH"/>
    <property type="match status" value="1"/>
</dbReference>
<dbReference type="EC" id="1.1.1.31" evidence="5"/>
<keyword evidence="9" id="KW-1185">Reference proteome</keyword>
<dbReference type="PANTHER" id="PTHR22981:SF7">
    <property type="entry name" value="3-HYDROXYISOBUTYRATE DEHYDROGENASE, MITOCHONDRIAL"/>
    <property type="match status" value="1"/>
</dbReference>
<protein>
    <recommendedName>
        <fullName evidence="5">3-hydroxyisobutyrate dehydrogenase</fullName>
        <shortName evidence="5">HIBADH</shortName>
        <ecNumber evidence="5">1.1.1.31</ecNumber>
    </recommendedName>
</protein>
<dbReference type="RefSeq" id="WP_275246051.1">
    <property type="nucleotide sequence ID" value="NZ_BAABDX010000002.1"/>
</dbReference>
<evidence type="ECO:0000256" key="1">
    <source>
        <dbReference type="ARBA" id="ARBA00009080"/>
    </source>
</evidence>
<keyword evidence="3 5" id="KW-0560">Oxidoreductase</keyword>
<proteinExistence type="inferred from homology"/>
<evidence type="ECO:0000259" key="6">
    <source>
        <dbReference type="Pfam" id="PF03446"/>
    </source>
</evidence>
<dbReference type="InterPro" id="IPR013328">
    <property type="entry name" value="6PGD_dom2"/>
</dbReference>